<sequence>MIYVGTLRHTFIKSCATTLVPQITLSPRGPAIITPNGQTILNREWVVVNQETGGFVAQRHGFPQMARIQTYTSGNDLVVTAPCKFEFTVPLKHMERERLQTTIWDDRLLAIDQGREPALRLSEFLDTDVRLVRMPADTVRLARSALKKGAEYGIGFSDGEQVLVTSSPSLLWLNQNLLTPGVYVPADRFRDNIHLMTSTEEPFFEEAITRMVIGGVEFIATKLCVRCVMTTHDQTLGHVTGKEPLKTLGALHRNEKGAVFGAQFSCSLTGTVRIGDLVEVC</sequence>
<dbReference type="GO" id="GO:0030151">
    <property type="term" value="F:molybdenum ion binding"/>
    <property type="evidence" value="ECO:0007669"/>
    <property type="project" value="InterPro"/>
</dbReference>
<dbReference type="Pfam" id="PF03476">
    <property type="entry name" value="MOSC_N"/>
    <property type="match status" value="1"/>
</dbReference>
<dbReference type="AlphaFoldDB" id="A0A955RP73"/>
<dbReference type="InterPro" id="IPR005303">
    <property type="entry name" value="MOCOS_middle"/>
</dbReference>
<protein>
    <submittedName>
        <fullName evidence="2">MOSC domain-containing protein</fullName>
    </submittedName>
</protein>
<evidence type="ECO:0000313" key="2">
    <source>
        <dbReference type="EMBL" id="MCA9389934.1"/>
    </source>
</evidence>
<dbReference type="SUPFAM" id="SSF50800">
    <property type="entry name" value="PK beta-barrel domain-like"/>
    <property type="match status" value="1"/>
</dbReference>
<feature type="domain" description="MOSC" evidence="1">
    <location>
        <begin position="129"/>
        <end position="281"/>
    </location>
</feature>
<reference evidence="2" key="2">
    <citation type="journal article" date="2021" name="Microbiome">
        <title>Successional dynamics and alternative stable states in a saline activated sludge microbial community over 9 years.</title>
        <authorList>
            <person name="Wang Y."/>
            <person name="Ye J."/>
            <person name="Ju F."/>
            <person name="Liu L."/>
            <person name="Boyd J.A."/>
            <person name="Deng Y."/>
            <person name="Parks D.H."/>
            <person name="Jiang X."/>
            <person name="Yin X."/>
            <person name="Woodcroft B.J."/>
            <person name="Tyson G.W."/>
            <person name="Hugenholtz P."/>
            <person name="Polz M.F."/>
            <person name="Zhang T."/>
        </authorList>
    </citation>
    <scope>NUCLEOTIDE SEQUENCE</scope>
    <source>
        <strain evidence="2">HKST-UBA01</strain>
    </source>
</reference>
<reference evidence="2" key="1">
    <citation type="submission" date="2020-04" db="EMBL/GenBank/DDBJ databases">
        <authorList>
            <person name="Zhang T."/>
        </authorList>
    </citation>
    <scope>NUCLEOTIDE SEQUENCE</scope>
    <source>
        <strain evidence="2">HKST-UBA01</strain>
    </source>
</reference>
<gene>
    <name evidence="2" type="ORF">KC571_00870</name>
</gene>
<dbReference type="EMBL" id="JAGQKX010000012">
    <property type="protein sequence ID" value="MCA9389934.1"/>
    <property type="molecule type" value="Genomic_DNA"/>
</dbReference>
<dbReference type="SUPFAM" id="SSF141673">
    <property type="entry name" value="MOSC N-terminal domain-like"/>
    <property type="match status" value="1"/>
</dbReference>
<evidence type="ECO:0000259" key="1">
    <source>
        <dbReference type="PROSITE" id="PS51340"/>
    </source>
</evidence>
<evidence type="ECO:0000313" key="3">
    <source>
        <dbReference type="Proteomes" id="UP000701698"/>
    </source>
</evidence>
<dbReference type="GO" id="GO:0030170">
    <property type="term" value="F:pyridoxal phosphate binding"/>
    <property type="evidence" value="ECO:0007669"/>
    <property type="project" value="InterPro"/>
</dbReference>
<organism evidence="2 3">
    <name type="scientific">candidate division WWE3 bacterium</name>
    <dbReference type="NCBI Taxonomy" id="2053526"/>
    <lineage>
        <taxon>Bacteria</taxon>
        <taxon>Katanobacteria</taxon>
    </lineage>
</organism>
<comment type="caution">
    <text evidence="2">The sequence shown here is derived from an EMBL/GenBank/DDBJ whole genome shotgun (WGS) entry which is preliminary data.</text>
</comment>
<dbReference type="Pfam" id="PF03473">
    <property type="entry name" value="MOSC"/>
    <property type="match status" value="1"/>
</dbReference>
<accession>A0A955RP73</accession>
<proteinExistence type="predicted"/>
<dbReference type="GO" id="GO:0003824">
    <property type="term" value="F:catalytic activity"/>
    <property type="evidence" value="ECO:0007669"/>
    <property type="project" value="InterPro"/>
</dbReference>
<dbReference type="Proteomes" id="UP000701698">
    <property type="component" value="Unassembled WGS sequence"/>
</dbReference>
<name>A0A955RP73_UNCKA</name>
<dbReference type="InterPro" id="IPR011037">
    <property type="entry name" value="Pyrv_Knase-like_insert_dom_sf"/>
</dbReference>
<dbReference type="PROSITE" id="PS51340">
    <property type="entry name" value="MOSC"/>
    <property type="match status" value="1"/>
</dbReference>
<dbReference type="InterPro" id="IPR005302">
    <property type="entry name" value="MoCF_Sase_C"/>
</dbReference>